<reference evidence="3" key="1">
    <citation type="journal article" date="2011" name="Proc. Natl. Acad. Sci. U.S.A.">
        <title>Obligate biotrophy features unraveled by the genomic analysis of rust fungi.</title>
        <authorList>
            <person name="Duplessis S."/>
            <person name="Cuomo C.A."/>
            <person name="Lin Y.-C."/>
            <person name="Aerts A."/>
            <person name="Tisserant E."/>
            <person name="Veneault-Fourrey C."/>
            <person name="Joly D.L."/>
            <person name="Hacquard S."/>
            <person name="Amselem J."/>
            <person name="Cantarel B.L."/>
            <person name="Chiu R."/>
            <person name="Coutinho P.M."/>
            <person name="Feau N."/>
            <person name="Field M."/>
            <person name="Frey P."/>
            <person name="Gelhaye E."/>
            <person name="Goldberg J."/>
            <person name="Grabherr M.G."/>
            <person name="Kodira C.D."/>
            <person name="Kohler A."/>
            <person name="Kuees U."/>
            <person name="Lindquist E.A."/>
            <person name="Lucas S.M."/>
            <person name="Mago R."/>
            <person name="Mauceli E."/>
            <person name="Morin E."/>
            <person name="Murat C."/>
            <person name="Pangilinan J.L."/>
            <person name="Park R."/>
            <person name="Pearson M."/>
            <person name="Quesneville H."/>
            <person name="Rouhier N."/>
            <person name="Sakthikumar S."/>
            <person name="Salamov A.A."/>
            <person name="Schmutz J."/>
            <person name="Selles B."/>
            <person name="Shapiro H."/>
            <person name="Tanguay P."/>
            <person name="Tuskan G.A."/>
            <person name="Henrissat B."/>
            <person name="Van de Peer Y."/>
            <person name="Rouze P."/>
            <person name="Ellis J.G."/>
            <person name="Dodds P.N."/>
            <person name="Schein J.E."/>
            <person name="Zhong S."/>
            <person name="Hamelin R.C."/>
            <person name="Grigoriev I.V."/>
            <person name="Szabo L.J."/>
            <person name="Martin F."/>
        </authorList>
    </citation>
    <scope>NUCLEOTIDE SEQUENCE [LARGE SCALE GENOMIC DNA]</scope>
    <source>
        <strain evidence="3">98AG31 / pathotype 3-4-7</strain>
    </source>
</reference>
<dbReference type="Proteomes" id="UP000001072">
    <property type="component" value="Unassembled WGS sequence"/>
</dbReference>
<gene>
    <name evidence="2" type="ORF">MELLADRAFT_104507</name>
</gene>
<dbReference type="InParanoid" id="F4REX5"/>
<feature type="compositionally biased region" description="Acidic residues" evidence="1">
    <location>
        <begin position="91"/>
        <end position="101"/>
    </location>
</feature>
<name>F4REX5_MELLP</name>
<sequence>MAITQVNSRSTRRTRGDMLPEGALVIDPPASSGNEGRPQDELEGTDNPVNGELDGEALQEQMRDEISRSLDSFGEREEDEEREGANRGRGEDEDDDLEDQDFNINNLKEEDSDFRSSSSDSSESSSDSSISSSEDSSGSDSSGSGDSESPSDSDSVGTVKKDKRKPLKELERDLEKAIRKTEAMKARLAKEKLSNKGKDKVSKHGKKKKSSKDQSSSSKKIIKENGIRFQDGAPCTLTLPPLQTYWGEAMKNLSENIPLTVLNPTFKIAKQLKGHVRHVKEIKSSTESWMVALRYDIMVREQVFGHRAKGVPVPDSSIYVEKYEKLACEKAQARGELSFGDTNPYAKGARFENRDPETGIWNENAAKPSKKRKLTVGVRTSSSTQRRAPRPSREPRFPDIIEMLPPLQREQPVASGSRGIARRGRGGGHMGRARPRQ</sequence>
<dbReference type="EMBL" id="GL883098">
    <property type="protein sequence ID" value="EGG09210.1"/>
    <property type="molecule type" value="Genomic_DNA"/>
</dbReference>
<feature type="compositionally biased region" description="Low complexity" evidence="1">
    <location>
        <begin position="115"/>
        <end position="155"/>
    </location>
</feature>
<organism evidence="3">
    <name type="scientific">Melampsora larici-populina (strain 98AG31 / pathotype 3-4-7)</name>
    <name type="common">Poplar leaf rust fungus</name>
    <dbReference type="NCBI Taxonomy" id="747676"/>
    <lineage>
        <taxon>Eukaryota</taxon>
        <taxon>Fungi</taxon>
        <taxon>Dikarya</taxon>
        <taxon>Basidiomycota</taxon>
        <taxon>Pucciniomycotina</taxon>
        <taxon>Pucciniomycetes</taxon>
        <taxon>Pucciniales</taxon>
        <taxon>Melampsoraceae</taxon>
        <taxon>Melampsora</taxon>
    </lineage>
</organism>
<proteinExistence type="predicted"/>
<evidence type="ECO:0000313" key="2">
    <source>
        <dbReference type="EMBL" id="EGG09210.1"/>
    </source>
</evidence>
<keyword evidence="3" id="KW-1185">Reference proteome</keyword>
<dbReference type="HOGENOM" id="CLU_047283_0_0_1"/>
<dbReference type="AlphaFoldDB" id="F4REX5"/>
<evidence type="ECO:0000256" key="1">
    <source>
        <dbReference type="SAM" id="MobiDB-lite"/>
    </source>
</evidence>
<feature type="region of interest" description="Disordered" evidence="1">
    <location>
        <begin position="188"/>
        <end position="224"/>
    </location>
</feature>
<protein>
    <submittedName>
        <fullName evidence="2">Uncharacterized protein</fullName>
    </submittedName>
</protein>
<feature type="region of interest" description="Disordered" evidence="1">
    <location>
        <begin position="339"/>
        <end position="437"/>
    </location>
</feature>
<feature type="compositionally biased region" description="Basic residues" evidence="1">
    <location>
        <begin position="420"/>
        <end position="437"/>
    </location>
</feature>
<dbReference type="VEuPathDB" id="FungiDB:MELLADRAFT_104507"/>
<dbReference type="KEGG" id="mlr:MELLADRAFT_104507"/>
<feature type="region of interest" description="Disordered" evidence="1">
    <location>
        <begin position="1"/>
        <end position="171"/>
    </location>
</feature>
<dbReference type="RefSeq" id="XP_007407570.1">
    <property type="nucleotide sequence ID" value="XM_007407508.1"/>
</dbReference>
<accession>F4REX5</accession>
<dbReference type="GeneID" id="18922291"/>
<evidence type="ECO:0000313" key="3">
    <source>
        <dbReference type="Proteomes" id="UP000001072"/>
    </source>
</evidence>
<feature type="compositionally biased region" description="Basic and acidic residues" evidence="1">
    <location>
        <begin position="188"/>
        <end position="202"/>
    </location>
</feature>